<dbReference type="AlphaFoldDB" id="A0A2P2CIY8"/>
<name>A0A2P2CIY8_9ZZZZ</name>
<protein>
    <submittedName>
        <fullName evidence="1">Uncharacterized protein</fullName>
    </submittedName>
</protein>
<reference evidence="1" key="1">
    <citation type="submission" date="2015-08" db="EMBL/GenBank/DDBJ databases">
        <authorList>
            <person name="Babu N.S."/>
            <person name="Beckwith C.J."/>
            <person name="Beseler K.G."/>
            <person name="Brison A."/>
            <person name="Carone J.V."/>
            <person name="Caskin T.P."/>
            <person name="Diamond M."/>
            <person name="Durham M.E."/>
            <person name="Foxe J.M."/>
            <person name="Go M."/>
            <person name="Henderson B.A."/>
            <person name="Jones I.B."/>
            <person name="McGettigan J.A."/>
            <person name="Micheletti S.J."/>
            <person name="Nasrallah M.E."/>
            <person name="Ortiz D."/>
            <person name="Piller C.R."/>
            <person name="Privatt S.R."/>
            <person name="Schneider S.L."/>
            <person name="Sharp S."/>
            <person name="Smith T.C."/>
            <person name="Stanton J.D."/>
            <person name="Ullery H.E."/>
            <person name="Wilson R.J."/>
            <person name="Serrano M.G."/>
            <person name="Buck G."/>
            <person name="Lee V."/>
            <person name="Wang Y."/>
            <person name="Carvalho R."/>
            <person name="Voegtly L."/>
            <person name="Shi R."/>
            <person name="Duckworth R."/>
            <person name="Johnson A."/>
            <person name="Loviza R."/>
            <person name="Walstead R."/>
            <person name="Shah Z."/>
            <person name="Kiflezghi M."/>
            <person name="Wade K."/>
            <person name="Ball S.L."/>
            <person name="Bradley K.W."/>
            <person name="Asai D.J."/>
            <person name="Bowman C.A."/>
            <person name="Russell D.A."/>
            <person name="Pope W.H."/>
            <person name="Jacobs-Sera D."/>
            <person name="Hendrix R.W."/>
            <person name="Hatfull G.F."/>
        </authorList>
    </citation>
    <scope>NUCLEOTIDE SEQUENCE</scope>
</reference>
<evidence type="ECO:0000313" key="1">
    <source>
        <dbReference type="EMBL" id="CUR61881.1"/>
    </source>
</evidence>
<proteinExistence type="predicted"/>
<organism evidence="1">
    <name type="scientific">metagenome</name>
    <dbReference type="NCBI Taxonomy" id="256318"/>
    <lineage>
        <taxon>unclassified sequences</taxon>
        <taxon>metagenomes</taxon>
    </lineage>
</organism>
<sequence>MAELARVGTESGVEVWADAARSVIEYRASDGPRLRFETFHSRAFLVQERMGARIVASGSRFDRALIDSYYFIPGWGLEHDSDRATDATSVDEYFGRIIGVRDFPERVESICRAQWHGARFSAVVSLGAPRWPVGELPALADGYPDDWPSPDRVDVSPTRLAFHVRGQGAATQTVRLRNWAGRPQAVRVHAPTSVQFTTSTGDKVVPGNGGSYDLRVRFQTHGGRTFTGTVDLDTPRGRVRIGLTGYSEHDNR</sequence>
<accession>A0A2P2CIY8</accession>
<gene>
    <name evidence="1" type="ORF">NOCA150181</name>
</gene>
<dbReference type="EMBL" id="CZKB01000025">
    <property type="protein sequence ID" value="CUR61881.1"/>
    <property type="molecule type" value="Genomic_DNA"/>
</dbReference>